<sequence>MTFTSSSLMKQNGTISNKLLGEDAKLGDVFTNKLLKDILDYELEDEFLEAHRRELLEELEDVSAAVHGIALAHSDAWALCVMLNSYLAATMMPGCTAKARTPPPAGQQLHRWGVPRANRTNAIIPHCHLCGESGAFSPRNQITHSDPRGDAVSHCTHAVSTAPAAATPPAHTPRVTRQHDPAAPRTGASEPPLLDLQPLPTNDASQPQPAHTRVPHNTKSKPTAPRPSPVRYDSAVSHRATTTLLCTRAVATAPRASARLPAHGTTCAPRPSQTPPPLDTTTLRLFVMLNPSHAATMSPGASRRHPQHTAPHSPGFSGAGASRANESNIAPPPARLQARPAARAHLSRRCERWRARNHQAPRWICRESSLCALALHQLGSRSPSFASA</sequence>
<feature type="compositionally biased region" description="Low complexity" evidence="1">
    <location>
        <begin position="161"/>
        <end position="175"/>
    </location>
</feature>
<dbReference type="Proteomes" id="UP000218811">
    <property type="component" value="Unassembled WGS sequence"/>
</dbReference>
<proteinExistence type="predicted"/>
<evidence type="ECO:0000313" key="2">
    <source>
        <dbReference type="EMBL" id="PCH43319.1"/>
    </source>
</evidence>
<accession>A0A2H3JWP2</accession>
<evidence type="ECO:0000313" key="3">
    <source>
        <dbReference type="Proteomes" id="UP000218811"/>
    </source>
</evidence>
<gene>
    <name evidence="2" type="ORF">WOLCODRAFT_153369</name>
</gene>
<evidence type="ECO:0000256" key="1">
    <source>
        <dbReference type="SAM" id="MobiDB-lite"/>
    </source>
</evidence>
<feature type="compositionally biased region" description="Polar residues" evidence="1">
    <location>
        <begin position="199"/>
        <end position="212"/>
    </location>
</feature>
<protein>
    <submittedName>
        <fullName evidence="2">Uncharacterized protein</fullName>
    </submittedName>
</protein>
<name>A0A2H3JWP2_WOLCO</name>
<feature type="region of interest" description="Disordered" evidence="1">
    <location>
        <begin position="161"/>
        <end position="235"/>
    </location>
</feature>
<reference evidence="2 3" key="1">
    <citation type="journal article" date="2012" name="Science">
        <title>The Paleozoic origin of enzymatic lignin decomposition reconstructed from 31 fungal genomes.</title>
        <authorList>
            <person name="Floudas D."/>
            <person name="Binder M."/>
            <person name="Riley R."/>
            <person name="Barry K."/>
            <person name="Blanchette R.A."/>
            <person name="Henrissat B."/>
            <person name="Martinez A.T."/>
            <person name="Otillar R."/>
            <person name="Spatafora J.W."/>
            <person name="Yadav J.S."/>
            <person name="Aerts A."/>
            <person name="Benoit I."/>
            <person name="Boyd A."/>
            <person name="Carlson A."/>
            <person name="Copeland A."/>
            <person name="Coutinho P.M."/>
            <person name="de Vries R.P."/>
            <person name="Ferreira P."/>
            <person name="Findley K."/>
            <person name="Foster B."/>
            <person name="Gaskell J."/>
            <person name="Glotzer D."/>
            <person name="Gorecki P."/>
            <person name="Heitman J."/>
            <person name="Hesse C."/>
            <person name="Hori C."/>
            <person name="Igarashi K."/>
            <person name="Jurgens J.A."/>
            <person name="Kallen N."/>
            <person name="Kersten P."/>
            <person name="Kohler A."/>
            <person name="Kuees U."/>
            <person name="Kumar T.K.A."/>
            <person name="Kuo A."/>
            <person name="LaButti K."/>
            <person name="Larrondo L.F."/>
            <person name="Lindquist E."/>
            <person name="Ling A."/>
            <person name="Lombard V."/>
            <person name="Lucas S."/>
            <person name="Lundell T."/>
            <person name="Martin R."/>
            <person name="McLaughlin D.J."/>
            <person name="Morgenstern I."/>
            <person name="Morin E."/>
            <person name="Murat C."/>
            <person name="Nagy L.G."/>
            <person name="Nolan M."/>
            <person name="Ohm R.A."/>
            <person name="Patyshakuliyeva A."/>
            <person name="Rokas A."/>
            <person name="Ruiz-Duenas F.J."/>
            <person name="Sabat G."/>
            <person name="Salamov A."/>
            <person name="Samejima M."/>
            <person name="Schmutz J."/>
            <person name="Slot J.C."/>
            <person name="St John F."/>
            <person name="Stenlid J."/>
            <person name="Sun H."/>
            <person name="Sun S."/>
            <person name="Syed K."/>
            <person name="Tsang A."/>
            <person name="Wiebenga A."/>
            <person name="Young D."/>
            <person name="Pisabarro A."/>
            <person name="Eastwood D.C."/>
            <person name="Martin F."/>
            <person name="Cullen D."/>
            <person name="Grigoriev I.V."/>
            <person name="Hibbett D.S."/>
        </authorList>
    </citation>
    <scope>NUCLEOTIDE SEQUENCE [LARGE SCALE GENOMIC DNA]</scope>
    <source>
        <strain evidence="2 3">MD-104</strain>
    </source>
</reference>
<organism evidence="2 3">
    <name type="scientific">Wolfiporia cocos (strain MD-104)</name>
    <name type="common">Brown rot fungus</name>
    <dbReference type="NCBI Taxonomy" id="742152"/>
    <lineage>
        <taxon>Eukaryota</taxon>
        <taxon>Fungi</taxon>
        <taxon>Dikarya</taxon>
        <taxon>Basidiomycota</taxon>
        <taxon>Agaricomycotina</taxon>
        <taxon>Agaricomycetes</taxon>
        <taxon>Polyporales</taxon>
        <taxon>Phaeolaceae</taxon>
        <taxon>Wolfiporia</taxon>
    </lineage>
</organism>
<feature type="region of interest" description="Disordered" evidence="1">
    <location>
        <begin position="294"/>
        <end position="342"/>
    </location>
</feature>
<dbReference type="EMBL" id="KB468135">
    <property type="protein sequence ID" value="PCH43319.1"/>
    <property type="molecule type" value="Genomic_DNA"/>
</dbReference>
<keyword evidence="3" id="KW-1185">Reference proteome</keyword>
<dbReference type="AlphaFoldDB" id="A0A2H3JWP2"/>